<dbReference type="InterPro" id="IPR011079">
    <property type="entry name" value="Ala_racemase_C"/>
</dbReference>
<dbReference type="PRINTS" id="PR00992">
    <property type="entry name" value="ALARACEMASE"/>
</dbReference>
<evidence type="ECO:0000256" key="2">
    <source>
        <dbReference type="ARBA" id="ARBA00022898"/>
    </source>
</evidence>
<accession>A0A0C6P1X9</accession>
<comment type="cofactor">
    <cofactor evidence="1 4">
        <name>pyridoxal 5'-phosphate</name>
        <dbReference type="ChEBI" id="CHEBI:597326"/>
    </cofactor>
</comment>
<name>A0A0C6P1X9_BORBO</name>
<keyword evidence="3 7" id="KW-0413">Isomerase</keyword>
<dbReference type="PANTHER" id="PTHR30511">
    <property type="entry name" value="ALANINE RACEMASE"/>
    <property type="match status" value="1"/>
</dbReference>
<dbReference type="GO" id="GO:0005829">
    <property type="term" value="C:cytosol"/>
    <property type="evidence" value="ECO:0007669"/>
    <property type="project" value="TreeGrafter"/>
</dbReference>
<dbReference type="InterPro" id="IPR020622">
    <property type="entry name" value="Ala_racemase_pyridoxalP-BS"/>
</dbReference>
<dbReference type="InterPro" id="IPR001608">
    <property type="entry name" value="Ala_racemase_N"/>
</dbReference>
<dbReference type="OrthoDB" id="9813814at2"/>
<dbReference type="AlphaFoldDB" id="A0A0C6P1X9"/>
<dbReference type="InterPro" id="IPR009006">
    <property type="entry name" value="Ala_racemase/Decarboxylase_C"/>
</dbReference>
<dbReference type="Gene3D" id="3.20.20.10">
    <property type="entry name" value="Alanine racemase"/>
    <property type="match status" value="1"/>
</dbReference>
<proteinExistence type="predicted"/>
<dbReference type="PANTHER" id="PTHR30511:SF0">
    <property type="entry name" value="ALANINE RACEMASE, CATABOLIC-RELATED"/>
    <property type="match status" value="1"/>
</dbReference>
<dbReference type="InterPro" id="IPR000821">
    <property type="entry name" value="Ala_racemase"/>
</dbReference>
<evidence type="ECO:0000259" key="6">
    <source>
        <dbReference type="SMART" id="SM01005"/>
    </source>
</evidence>
<evidence type="ECO:0000256" key="4">
    <source>
        <dbReference type="PIRSR" id="PIRSR600821-50"/>
    </source>
</evidence>
<dbReference type="Proteomes" id="UP000007564">
    <property type="component" value="Chromosome"/>
</dbReference>
<dbReference type="Pfam" id="PF01168">
    <property type="entry name" value="Ala_racemase_N"/>
    <property type="match status" value="1"/>
</dbReference>
<evidence type="ECO:0000313" key="8">
    <source>
        <dbReference type="Proteomes" id="UP000007564"/>
    </source>
</evidence>
<evidence type="ECO:0000256" key="3">
    <source>
        <dbReference type="ARBA" id="ARBA00023235"/>
    </source>
</evidence>
<dbReference type="SMART" id="SM01005">
    <property type="entry name" value="Ala_racemase_C"/>
    <property type="match status" value="1"/>
</dbReference>
<dbReference type="PROSITE" id="PS00395">
    <property type="entry name" value="ALANINE_RACEMASE"/>
    <property type="match status" value="1"/>
</dbReference>
<dbReference type="HOGENOM" id="CLU_028393_1_0_4"/>
<dbReference type="InterPro" id="IPR029066">
    <property type="entry name" value="PLP-binding_barrel"/>
</dbReference>
<sequence>MPLASDPFDAPIPGLHACIDPIAVAHNLEVLRQRLGVGVDGPRIWATVKADAYGHGLHNVLPGLRAADGIAVRHLHEAHQCRRVGWRGPIMVYAGLTHEREAALLTLQQLHLVITDMTQLEWLPGKPLYACAPWVWLRYIGATRLGGLDAGEYRRAYARCRELQQHGALRGVGHLNHYANAASVGDLEREHADFEACIRDLPGPVSTCNSAASCVMPTMAARTDWVRPGLALYGVSPIPGRVGRDLGLRPAMTLRSTLCATQNLPAGASVGYGCAFVADQPMALGLVRCGYGDGYPHNPRASFPVQVDGVLTRTVGRISMDLMAVDLRPIPAAARGAPVVLWGSPQLPVEHIAHAAGTIAAELLTGLTARVPLMRADHAALLRSPPA</sequence>
<dbReference type="Pfam" id="PF00842">
    <property type="entry name" value="Ala_racemase_C"/>
    <property type="match status" value="1"/>
</dbReference>
<reference evidence="7 8" key="1">
    <citation type="journal article" date="2012" name="BMC Genomics">
        <title>Comparative genomics of the classical Bordetella subspecies: the evolution and exchange of virulence-associated diversity amongst closely related pathogens.</title>
        <authorList>
            <person name="Park J."/>
            <person name="Zhang Y."/>
            <person name="Buboltz A.M."/>
            <person name="Zhang X."/>
            <person name="Schuster S.C."/>
            <person name="Ahuja U."/>
            <person name="Liu M."/>
            <person name="Miller J.F."/>
            <person name="Sebaihia M."/>
            <person name="Bentley S.D."/>
            <person name="Parkhill J."/>
            <person name="Harvill E.T."/>
        </authorList>
    </citation>
    <scope>NUCLEOTIDE SEQUENCE [LARGE SCALE GENOMIC DNA]</scope>
    <source>
        <strain evidence="7 8">253</strain>
    </source>
</reference>
<gene>
    <name evidence="7" type="primary">alr</name>
    <name evidence="7" type="ORF">BN112_1812</name>
</gene>
<dbReference type="GO" id="GO:0008784">
    <property type="term" value="F:alanine racemase activity"/>
    <property type="evidence" value="ECO:0007669"/>
    <property type="project" value="UniProtKB-EC"/>
</dbReference>
<dbReference type="GO" id="GO:0030632">
    <property type="term" value="P:D-alanine biosynthetic process"/>
    <property type="evidence" value="ECO:0007669"/>
    <property type="project" value="TreeGrafter"/>
</dbReference>
<evidence type="ECO:0000313" key="7">
    <source>
        <dbReference type="EMBL" id="CCJ53729.1"/>
    </source>
</evidence>
<feature type="binding site" evidence="5">
    <location>
        <position position="144"/>
    </location>
    <ligand>
        <name>substrate</name>
    </ligand>
</feature>
<dbReference type="NCBIfam" id="TIGR00492">
    <property type="entry name" value="alr"/>
    <property type="match status" value="1"/>
</dbReference>
<dbReference type="GO" id="GO:0030170">
    <property type="term" value="F:pyridoxal phosphate binding"/>
    <property type="evidence" value="ECO:0007669"/>
    <property type="project" value="TreeGrafter"/>
</dbReference>
<dbReference type="EC" id="5.1.1.1" evidence="7"/>
<evidence type="ECO:0000256" key="1">
    <source>
        <dbReference type="ARBA" id="ARBA00001933"/>
    </source>
</evidence>
<dbReference type="Gene3D" id="2.40.37.10">
    <property type="entry name" value="Lyase, Ornithine Decarboxylase, Chain A, domain 1"/>
    <property type="match status" value="1"/>
</dbReference>
<feature type="binding site" evidence="5">
    <location>
        <position position="320"/>
    </location>
    <ligand>
        <name>substrate</name>
    </ligand>
</feature>
<dbReference type="SUPFAM" id="SSF51419">
    <property type="entry name" value="PLP-binding barrel"/>
    <property type="match status" value="1"/>
</dbReference>
<evidence type="ECO:0000256" key="5">
    <source>
        <dbReference type="PIRSR" id="PIRSR600821-52"/>
    </source>
</evidence>
<feature type="modified residue" description="N6-(pyridoxal phosphate)lysine" evidence="4">
    <location>
        <position position="49"/>
    </location>
</feature>
<feature type="domain" description="Alanine racemase C-terminal" evidence="6">
    <location>
        <begin position="251"/>
        <end position="376"/>
    </location>
</feature>
<dbReference type="EMBL" id="HE965806">
    <property type="protein sequence ID" value="CCJ53729.1"/>
    <property type="molecule type" value="Genomic_DNA"/>
</dbReference>
<dbReference type="SUPFAM" id="SSF50621">
    <property type="entry name" value="Alanine racemase C-terminal domain-like"/>
    <property type="match status" value="1"/>
</dbReference>
<keyword evidence="2 4" id="KW-0663">Pyridoxal phosphate</keyword>
<protein>
    <submittedName>
        <fullName evidence="7">Alanine racemase, catabolic</fullName>
        <ecNumber evidence="7">5.1.1.1</ecNumber>
    </submittedName>
</protein>
<organism evidence="7 8">
    <name type="scientific">Bordetella bronchiseptica 253</name>
    <dbReference type="NCBI Taxonomy" id="568707"/>
    <lineage>
        <taxon>Bacteria</taxon>
        <taxon>Pseudomonadati</taxon>
        <taxon>Pseudomonadota</taxon>
        <taxon>Betaproteobacteria</taxon>
        <taxon>Burkholderiales</taxon>
        <taxon>Alcaligenaceae</taxon>
        <taxon>Bordetella</taxon>
    </lineage>
</organism>
<dbReference type="KEGG" id="bbh:BN112_1812"/>
<dbReference type="RefSeq" id="WP_015064180.1">
    <property type="nucleotide sequence ID" value="NC_019382.1"/>
</dbReference>